<organism evidence="2 3">
    <name type="scientific">Rotaria magnacalcarata</name>
    <dbReference type="NCBI Taxonomy" id="392030"/>
    <lineage>
        <taxon>Eukaryota</taxon>
        <taxon>Metazoa</taxon>
        <taxon>Spiralia</taxon>
        <taxon>Gnathifera</taxon>
        <taxon>Rotifera</taxon>
        <taxon>Eurotatoria</taxon>
        <taxon>Bdelloidea</taxon>
        <taxon>Philodinida</taxon>
        <taxon>Philodinidae</taxon>
        <taxon>Rotaria</taxon>
    </lineage>
</organism>
<dbReference type="EMBL" id="CAJNRF010007639">
    <property type="protein sequence ID" value="CAF2093494.1"/>
    <property type="molecule type" value="Genomic_DNA"/>
</dbReference>
<proteinExistence type="predicted"/>
<evidence type="ECO:0000313" key="3">
    <source>
        <dbReference type="Proteomes" id="UP000663824"/>
    </source>
</evidence>
<evidence type="ECO:0000313" key="2">
    <source>
        <dbReference type="EMBL" id="CAF2133879.1"/>
    </source>
</evidence>
<gene>
    <name evidence="2" type="ORF">MBJ925_LOCUS28103</name>
    <name evidence="1" type="ORF">WKI299_LOCUS18733</name>
</gene>
<sequence length="116" mass="13259">MYQNIDDDDDIDPYQASSFYGFSFIELSDSSEDSWSVNSSNTVSVVNTNICDEIKTCVETLNTYFNQFHVNIVLNELIDQIENVSDKEENNQCSNDLSTIDSISLDYNLLNQLFTK</sequence>
<dbReference type="Proteomes" id="UP000663856">
    <property type="component" value="Unassembled WGS sequence"/>
</dbReference>
<reference evidence="2" key="1">
    <citation type="submission" date="2021-02" db="EMBL/GenBank/DDBJ databases">
        <authorList>
            <person name="Nowell W R."/>
        </authorList>
    </citation>
    <scope>NUCLEOTIDE SEQUENCE</scope>
</reference>
<dbReference type="EMBL" id="CAJNRE010015023">
    <property type="protein sequence ID" value="CAF2133879.1"/>
    <property type="molecule type" value="Genomic_DNA"/>
</dbReference>
<comment type="caution">
    <text evidence="2">The sequence shown here is derived from an EMBL/GenBank/DDBJ whole genome shotgun (WGS) entry which is preliminary data.</text>
</comment>
<dbReference type="AlphaFoldDB" id="A0A816WGZ7"/>
<evidence type="ECO:0000313" key="1">
    <source>
        <dbReference type="EMBL" id="CAF2093494.1"/>
    </source>
</evidence>
<accession>A0A816WGZ7</accession>
<name>A0A816WGZ7_9BILA</name>
<protein>
    <submittedName>
        <fullName evidence="2">Uncharacterized protein</fullName>
    </submittedName>
</protein>
<dbReference type="Proteomes" id="UP000663824">
    <property type="component" value="Unassembled WGS sequence"/>
</dbReference>